<sequence>MTATSSKKAYSTLDQDPLEDQSAQGQCQSKLSLFHLERVVVSAGRYTNFRCQ</sequence>
<reference evidence="2" key="1">
    <citation type="journal article" date="2019" name="bioRxiv">
        <title>The Genome of the Zebra Mussel, Dreissena polymorpha: A Resource for Invasive Species Research.</title>
        <authorList>
            <person name="McCartney M.A."/>
            <person name="Auch B."/>
            <person name="Kono T."/>
            <person name="Mallez S."/>
            <person name="Zhang Y."/>
            <person name="Obille A."/>
            <person name="Becker A."/>
            <person name="Abrahante J.E."/>
            <person name="Garbe J."/>
            <person name="Badalamenti J.P."/>
            <person name="Herman A."/>
            <person name="Mangelson H."/>
            <person name="Liachko I."/>
            <person name="Sullivan S."/>
            <person name="Sone E.D."/>
            <person name="Koren S."/>
            <person name="Silverstein K.A.T."/>
            <person name="Beckman K.B."/>
            <person name="Gohl D.M."/>
        </authorList>
    </citation>
    <scope>NUCLEOTIDE SEQUENCE</scope>
    <source>
        <strain evidence="2">Duluth1</strain>
        <tissue evidence="2">Whole animal</tissue>
    </source>
</reference>
<comment type="caution">
    <text evidence="2">The sequence shown here is derived from an EMBL/GenBank/DDBJ whole genome shotgun (WGS) entry which is preliminary data.</text>
</comment>
<protein>
    <submittedName>
        <fullName evidence="2">Uncharacterized protein</fullName>
    </submittedName>
</protein>
<evidence type="ECO:0000313" key="2">
    <source>
        <dbReference type="EMBL" id="KAH3895620.1"/>
    </source>
</evidence>
<organism evidence="2 3">
    <name type="scientific">Dreissena polymorpha</name>
    <name type="common">Zebra mussel</name>
    <name type="synonym">Mytilus polymorpha</name>
    <dbReference type="NCBI Taxonomy" id="45954"/>
    <lineage>
        <taxon>Eukaryota</taxon>
        <taxon>Metazoa</taxon>
        <taxon>Spiralia</taxon>
        <taxon>Lophotrochozoa</taxon>
        <taxon>Mollusca</taxon>
        <taxon>Bivalvia</taxon>
        <taxon>Autobranchia</taxon>
        <taxon>Heteroconchia</taxon>
        <taxon>Euheterodonta</taxon>
        <taxon>Imparidentia</taxon>
        <taxon>Neoheterodontei</taxon>
        <taxon>Myida</taxon>
        <taxon>Dreissenoidea</taxon>
        <taxon>Dreissenidae</taxon>
        <taxon>Dreissena</taxon>
    </lineage>
</organism>
<feature type="region of interest" description="Disordered" evidence="1">
    <location>
        <begin position="1"/>
        <end position="21"/>
    </location>
</feature>
<evidence type="ECO:0000256" key="1">
    <source>
        <dbReference type="SAM" id="MobiDB-lite"/>
    </source>
</evidence>
<dbReference type="AlphaFoldDB" id="A0A9D4S9L3"/>
<proteinExistence type="predicted"/>
<dbReference type="Proteomes" id="UP000828390">
    <property type="component" value="Unassembled WGS sequence"/>
</dbReference>
<keyword evidence="3" id="KW-1185">Reference proteome</keyword>
<name>A0A9D4S9L3_DREPO</name>
<feature type="compositionally biased region" description="Polar residues" evidence="1">
    <location>
        <begin position="1"/>
        <end position="14"/>
    </location>
</feature>
<evidence type="ECO:0000313" key="3">
    <source>
        <dbReference type="Proteomes" id="UP000828390"/>
    </source>
</evidence>
<reference evidence="2" key="2">
    <citation type="submission" date="2020-11" db="EMBL/GenBank/DDBJ databases">
        <authorList>
            <person name="McCartney M.A."/>
            <person name="Auch B."/>
            <person name="Kono T."/>
            <person name="Mallez S."/>
            <person name="Becker A."/>
            <person name="Gohl D.M."/>
            <person name="Silverstein K.A.T."/>
            <person name="Koren S."/>
            <person name="Bechman K.B."/>
            <person name="Herman A."/>
            <person name="Abrahante J.E."/>
            <person name="Garbe J."/>
        </authorList>
    </citation>
    <scope>NUCLEOTIDE SEQUENCE</scope>
    <source>
        <strain evidence="2">Duluth1</strain>
        <tissue evidence="2">Whole animal</tissue>
    </source>
</reference>
<accession>A0A9D4S9L3</accession>
<dbReference type="EMBL" id="JAIWYP010000001">
    <property type="protein sequence ID" value="KAH3895620.1"/>
    <property type="molecule type" value="Genomic_DNA"/>
</dbReference>
<gene>
    <name evidence="2" type="ORF">DPMN_019785</name>
</gene>